<dbReference type="SUPFAM" id="SSF50939">
    <property type="entry name" value="Sialidases"/>
    <property type="match status" value="1"/>
</dbReference>
<evidence type="ECO:0000313" key="2">
    <source>
        <dbReference type="EMBL" id="MEJ8566396.1"/>
    </source>
</evidence>
<reference evidence="2 3" key="1">
    <citation type="submission" date="2024-02" db="EMBL/GenBank/DDBJ databases">
        <title>A novel Wenzhouxiangellaceae bacterium, isolated from coastal sediments.</title>
        <authorList>
            <person name="Du Z.-J."/>
            <person name="Ye Y.-Q."/>
            <person name="Zhang X.-Y."/>
        </authorList>
    </citation>
    <scope>NUCLEOTIDE SEQUENCE [LARGE SCALE GENOMIC DNA]</scope>
    <source>
        <strain evidence="2 3">CH-27</strain>
    </source>
</reference>
<evidence type="ECO:0000313" key="3">
    <source>
        <dbReference type="Proteomes" id="UP001359886"/>
    </source>
</evidence>
<feature type="signal peptide" evidence="1">
    <location>
        <begin position="1"/>
        <end position="27"/>
    </location>
</feature>
<dbReference type="RefSeq" id="WP_354693716.1">
    <property type="nucleotide sequence ID" value="NZ_JAZHOG010000001.1"/>
</dbReference>
<protein>
    <submittedName>
        <fullName evidence="2">Sialidase family protein</fullName>
        <ecNumber evidence="2">3.2.1.-</ecNumber>
    </submittedName>
</protein>
<dbReference type="Proteomes" id="UP001359886">
    <property type="component" value="Unassembled WGS sequence"/>
</dbReference>
<gene>
    <name evidence="2" type="ORF">V3330_02055</name>
</gene>
<accession>A0AAW9RFR4</accession>
<proteinExistence type="predicted"/>
<dbReference type="EC" id="3.2.1.-" evidence="2"/>
<comment type="caution">
    <text evidence="2">The sequence shown here is derived from an EMBL/GenBank/DDBJ whole genome shotgun (WGS) entry which is preliminary data.</text>
</comment>
<keyword evidence="3" id="KW-1185">Reference proteome</keyword>
<keyword evidence="2" id="KW-0326">Glycosidase</keyword>
<dbReference type="AlphaFoldDB" id="A0AAW9RFR4"/>
<dbReference type="EMBL" id="JAZHOG010000001">
    <property type="protein sequence ID" value="MEJ8566396.1"/>
    <property type="molecule type" value="Genomic_DNA"/>
</dbReference>
<name>A0AAW9RFR4_9GAMM</name>
<dbReference type="CDD" id="cd15482">
    <property type="entry name" value="Sialidase_non-viral"/>
    <property type="match status" value="1"/>
</dbReference>
<dbReference type="GO" id="GO:0016798">
    <property type="term" value="F:hydrolase activity, acting on glycosyl bonds"/>
    <property type="evidence" value="ECO:0007669"/>
    <property type="project" value="UniProtKB-KW"/>
</dbReference>
<organism evidence="2 3">
    <name type="scientific">Elongatibacter sediminis</name>
    <dbReference type="NCBI Taxonomy" id="3119006"/>
    <lineage>
        <taxon>Bacteria</taxon>
        <taxon>Pseudomonadati</taxon>
        <taxon>Pseudomonadota</taxon>
        <taxon>Gammaproteobacteria</taxon>
        <taxon>Chromatiales</taxon>
        <taxon>Wenzhouxiangellaceae</taxon>
        <taxon>Elongatibacter</taxon>
    </lineage>
</organism>
<dbReference type="InterPro" id="IPR036278">
    <property type="entry name" value="Sialidase_sf"/>
</dbReference>
<evidence type="ECO:0000256" key="1">
    <source>
        <dbReference type="SAM" id="SignalP"/>
    </source>
</evidence>
<sequence length="426" mass="45147">MHIEHSRLGGMFCFAALTLLPACMASAVPAPEEPAAWTLDAAPGSSAPNLARGPDGTLVLSWLETEGRSAELRFSTLEPEGWGPPRTVAGGDDWFVNWADFPSVVPISENLWAAHWLQLSAGGMYTYDVAIALSRDGGETWDAPVTPHRDGTASEHGFVSLFPWHGGVGAVWLDGRRTVSEEERGEDGKLNGMTLRSAVLSPAGDLGHQAEIDGLVCDCCQTDVAIPRSGPVVVYRDRTEAEIRDIQVALTDGGRWLDGHPVAEDGWEIAGCPVNGPALAAREDTVAVAWFTMAANVPRVRYARSMDGGRSFEPPVDLATDSPEGRVGVVLLDDGGAVVSWLDNPDGKGGELVLRHISADGTPGRRRVIARTEVTRPAGFPQLAVSGEQLIAAWTDSSGDKPRVRTARVSLTALRSGEVAGTGAGH</sequence>
<keyword evidence="1" id="KW-0732">Signal</keyword>
<feature type="chain" id="PRO_5044015748" evidence="1">
    <location>
        <begin position="28"/>
        <end position="426"/>
    </location>
</feature>
<keyword evidence="2" id="KW-0378">Hydrolase</keyword>
<dbReference type="Gene3D" id="2.120.10.10">
    <property type="match status" value="1"/>
</dbReference>